<dbReference type="InterPro" id="IPR004107">
    <property type="entry name" value="Integrase_SAM-like_N"/>
</dbReference>
<organism evidence="12 13">
    <name type="scientific">Psychroflexus salis</name>
    <dbReference type="NCBI Taxonomy" id="1526574"/>
    <lineage>
        <taxon>Bacteria</taxon>
        <taxon>Pseudomonadati</taxon>
        <taxon>Bacteroidota</taxon>
        <taxon>Flavobacteriia</taxon>
        <taxon>Flavobacteriales</taxon>
        <taxon>Flavobacteriaceae</taxon>
        <taxon>Psychroflexus</taxon>
    </lineage>
</organism>
<dbReference type="InterPro" id="IPR010998">
    <property type="entry name" value="Integrase_recombinase_N"/>
</dbReference>
<dbReference type="GO" id="GO:0003677">
    <property type="term" value="F:DNA binding"/>
    <property type="evidence" value="ECO:0007669"/>
    <property type="project" value="UniProtKB-UniRule"/>
</dbReference>
<sequence>MDLITSFIDYIESEKKYSKHTILAYQKDVLQFKSFVENVFDETNLADVKYTFIRNWIIYLKEKGLENNSINRKISTLQLFYKHLLKSNVIEVSPLVKHKSLKAGKKEEIPFSVSEIEKVLGLFGDDFASIRDKLIIELLYSTGMRRAELVGLTENSFNQENLQLKILGKRNKERIVPLLPKVVSLIEKYLKLKKNFSVTSVSFFVKDSGEPISDNFVYQVVNKAFANASTKLKKSPHILRHSFATHLLNNGANLAEVKDLLGHTSLASTQVYTHNSIAKLKASHQTAHPRNKT</sequence>
<evidence type="ECO:0000256" key="8">
    <source>
        <dbReference type="ARBA" id="ARBA00023306"/>
    </source>
</evidence>
<reference evidence="12 13" key="1">
    <citation type="journal article" date="2014" name="Int. J. Syst. Evol. Microbiol.">
        <title>Complete genome sequence of Corynebacterium casei LMG S-19264T (=DSM 44701T), isolated from a smear-ripened cheese.</title>
        <authorList>
            <consortium name="US DOE Joint Genome Institute (JGI-PGF)"/>
            <person name="Walter F."/>
            <person name="Albersmeier A."/>
            <person name="Kalinowski J."/>
            <person name="Ruckert C."/>
        </authorList>
    </citation>
    <scope>NUCLEOTIDE SEQUENCE [LARGE SCALE GENOMIC DNA]</scope>
    <source>
        <strain evidence="12 13">CGMCC 1.12925</strain>
    </source>
</reference>
<keyword evidence="2" id="KW-0963">Cytoplasm</keyword>
<keyword evidence="7" id="KW-0233">DNA recombination</keyword>
<keyword evidence="3" id="KW-0132">Cell division</keyword>
<dbReference type="InterPro" id="IPR002104">
    <property type="entry name" value="Integrase_catalytic"/>
</dbReference>
<dbReference type="InterPro" id="IPR013762">
    <property type="entry name" value="Integrase-like_cat_sf"/>
</dbReference>
<keyword evidence="8" id="KW-0131">Cell cycle</keyword>
<dbReference type="InterPro" id="IPR011010">
    <property type="entry name" value="DNA_brk_join_enz"/>
</dbReference>
<dbReference type="GO" id="GO:0015074">
    <property type="term" value="P:DNA integration"/>
    <property type="evidence" value="ECO:0007669"/>
    <property type="project" value="UniProtKB-KW"/>
</dbReference>
<dbReference type="Proteomes" id="UP000599688">
    <property type="component" value="Unassembled WGS sequence"/>
</dbReference>
<evidence type="ECO:0000256" key="3">
    <source>
        <dbReference type="ARBA" id="ARBA00022618"/>
    </source>
</evidence>
<evidence type="ECO:0000256" key="4">
    <source>
        <dbReference type="ARBA" id="ARBA00022829"/>
    </source>
</evidence>
<feature type="domain" description="Core-binding (CB)" evidence="11">
    <location>
        <begin position="1"/>
        <end position="85"/>
    </location>
</feature>
<dbReference type="PANTHER" id="PTHR30349">
    <property type="entry name" value="PHAGE INTEGRASE-RELATED"/>
    <property type="match status" value="1"/>
</dbReference>
<dbReference type="InterPro" id="IPR044068">
    <property type="entry name" value="CB"/>
</dbReference>
<dbReference type="PANTHER" id="PTHR30349:SF77">
    <property type="entry name" value="TYROSINE RECOMBINASE XERC"/>
    <property type="match status" value="1"/>
</dbReference>
<protein>
    <submittedName>
        <fullName evidence="12">Integrase</fullName>
    </submittedName>
</protein>
<dbReference type="GO" id="GO:0007059">
    <property type="term" value="P:chromosome segregation"/>
    <property type="evidence" value="ECO:0007669"/>
    <property type="project" value="UniProtKB-KW"/>
</dbReference>
<dbReference type="Gene3D" id="1.10.443.10">
    <property type="entry name" value="Intergrase catalytic core"/>
    <property type="match status" value="1"/>
</dbReference>
<dbReference type="RefSeq" id="WP_188406996.1">
    <property type="nucleotide sequence ID" value="NZ_BMGL01000014.1"/>
</dbReference>
<dbReference type="PROSITE" id="PS51898">
    <property type="entry name" value="TYR_RECOMBINASE"/>
    <property type="match status" value="1"/>
</dbReference>
<evidence type="ECO:0000256" key="5">
    <source>
        <dbReference type="ARBA" id="ARBA00022908"/>
    </source>
</evidence>
<dbReference type="EMBL" id="BMGL01000014">
    <property type="protein sequence ID" value="GGE21211.1"/>
    <property type="molecule type" value="Genomic_DNA"/>
</dbReference>
<dbReference type="AlphaFoldDB" id="A0A917A0L2"/>
<keyword evidence="6 9" id="KW-0238">DNA-binding</keyword>
<evidence type="ECO:0000256" key="1">
    <source>
        <dbReference type="ARBA" id="ARBA00004496"/>
    </source>
</evidence>
<comment type="caution">
    <text evidence="12">The sequence shown here is derived from an EMBL/GenBank/DDBJ whole genome shotgun (WGS) entry which is preliminary data.</text>
</comment>
<keyword evidence="13" id="KW-1185">Reference proteome</keyword>
<accession>A0A917A0L2</accession>
<evidence type="ECO:0000313" key="13">
    <source>
        <dbReference type="Proteomes" id="UP000599688"/>
    </source>
</evidence>
<evidence type="ECO:0000259" key="11">
    <source>
        <dbReference type="PROSITE" id="PS51900"/>
    </source>
</evidence>
<dbReference type="Pfam" id="PF02899">
    <property type="entry name" value="Phage_int_SAM_1"/>
    <property type="match status" value="1"/>
</dbReference>
<keyword evidence="5" id="KW-0229">DNA integration</keyword>
<dbReference type="GO" id="GO:0005737">
    <property type="term" value="C:cytoplasm"/>
    <property type="evidence" value="ECO:0007669"/>
    <property type="project" value="UniProtKB-SubCell"/>
</dbReference>
<proteinExistence type="predicted"/>
<dbReference type="SUPFAM" id="SSF56349">
    <property type="entry name" value="DNA breaking-rejoining enzymes"/>
    <property type="match status" value="1"/>
</dbReference>
<evidence type="ECO:0000256" key="2">
    <source>
        <dbReference type="ARBA" id="ARBA00022490"/>
    </source>
</evidence>
<evidence type="ECO:0000313" key="12">
    <source>
        <dbReference type="EMBL" id="GGE21211.1"/>
    </source>
</evidence>
<dbReference type="GO" id="GO:0006310">
    <property type="term" value="P:DNA recombination"/>
    <property type="evidence" value="ECO:0007669"/>
    <property type="project" value="UniProtKB-KW"/>
</dbReference>
<gene>
    <name evidence="12" type="primary">xerC</name>
    <name evidence="12" type="ORF">GCM10010831_22820</name>
</gene>
<feature type="domain" description="Tyr recombinase" evidence="10">
    <location>
        <begin position="106"/>
        <end position="285"/>
    </location>
</feature>
<dbReference type="InterPro" id="IPR050090">
    <property type="entry name" value="Tyrosine_recombinase_XerCD"/>
</dbReference>
<keyword evidence="4" id="KW-0159">Chromosome partition</keyword>
<evidence type="ECO:0000256" key="6">
    <source>
        <dbReference type="ARBA" id="ARBA00023125"/>
    </source>
</evidence>
<evidence type="ECO:0000256" key="9">
    <source>
        <dbReference type="PROSITE-ProRule" id="PRU01248"/>
    </source>
</evidence>
<dbReference type="Pfam" id="PF00589">
    <property type="entry name" value="Phage_integrase"/>
    <property type="match status" value="1"/>
</dbReference>
<name>A0A917A0L2_9FLAO</name>
<evidence type="ECO:0000259" key="10">
    <source>
        <dbReference type="PROSITE" id="PS51898"/>
    </source>
</evidence>
<dbReference type="Gene3D" id="1.10.150.130">
    <property type="match status" value="1"/>
</dbReference>
<evidence type="ECO:0000256" key="7">
    <source>
        <dbReference type="ARBA" id="ARBA00023172"/>
    </source>
</evidence>
<comment type="subcellular location">
    <subcellularLocation>
        <location evidence="1">Cytoplasm</location>
    </subcellularLocation>
</comment>
<dbReference type="PROSITE" id="PS51900">
    <property type="entry name" value="CB"/>
    <property type="match status" value="1"/>
</dbReference>
<dbReference type="GO" id="GO:0051301">
    <property type="term" value="P:cell division"/>
    <property type="evidence" value="ECO:0007669"/>
    <property type="project" value="UniProtKB-KW"/>
</dbReference>